<gene>
    <name evidence="1" type="ORF">METZ01_LOCUS151390</name>
</gene>
<protein>
    <submittedName>
        <fullName evidence="1">Uncharacterized protein</fullName>
    </submittedName>
</protein>
<accession>A0A382AAG0</accession>
<proteinExistence type="predicted"/>
<evidence type="ECO:0000313" key="1">
    <source>
        <dbReference type="EMBL" id="SVA98536.1"/>
    </source>
</evidence>
<reference evidence="1" key="1">
    <citation type="submission" date="2018-05" db="EMBL/GenBank/DDBJ databases">
        <authorList>
            <person name="Lanie J.A."/>
            <person name="Ng W.-L."/>
            <person name="Kazmierczak K.M."/>
            <person name="Andrzejewski T.M."/>
            <person name="Davidsen T.M."/>
            <person name="Wayne K.J."/>
            <person name="Tettelin H."/>
            <person name="Glass J.I."/>
            <person name="Rusch D."/>
            <person name="Podicherti R."/>
            <person name="Tsui H.-C.T."/>
            <person name="Winkler M.E."/>
        </authorList>
    </citation>
    <scope>NUCLEOTIDE SEQUENCE</scope>
</reference>
<sequence>MEVYIPIHDFQRDGLNDPLVQVQAKNVIKITSVNSYRRHKSSNRTWVGGPVATNKG</sequence>
<organism evidence="1">
    <name type="scientific">marine metagenome</name>
    <dbReference type="NCBI Taxonomy" id="408172"/>
    <lineage>
        <taxon>unclassified sequences</taxon>
        <taxon>metagenomes</taxon>
        <taxon>ecological metagenomes</taxon>
    </lineage>
</organism>
<dbReference type="EMBL" id="UINC01024593">
    <property type="protein sequence ID" value="SVA98536.1"/>
    <property type="molecule type" value="Genomic_DNA"/>
</dbReference>
<dbReference type="AlphaFoldDB" id="A0A382AAG0"/>
<name>A0A382AAG0_9ZZZZ</name>